<protein>
    <submittedName>
        <fullName evidence="2">Uncharacterized protein</fullName>
    </submittedName>
</protein>
<evidence type="ECO:0000256" key="1">
    <source>
        <dbReference type="SAM" id="MobiDB-lite"/>
    </source>
</evidence>
<proteinExistence type="predicted"/>
<evidence type="ECO:0000313" key="2">
    <source>
        <dbReference type="EMBL" id="VEL28400.1"/>
    </source>
</evidence>
<gene>
    <name evidence="2" type="ORF">PXEA_LOCUS21840</name>
</gene>
<sequence length="74" mass="8380">MLIQPVCLYHEWASFNVKSLVCKAAGPTELKVTTSFRVHFTQRLLMLASKRNGEERNRPLEPVKQVEAANKGPN</sequence>
<organism evidence="2 3">
    <name type="scientific">Protopolystoma xenopodis</name>
    <dbReference type="NCBI Taxonomy" id="117903"/>
    <lineage>
        <taxon>Eukaryota</taxon>
        <taxon>Metazoa</taxon>
        <taxon>Spiralia</taxon>
        <taxon>Lophotrochozoa</taxon>
        <taxon>Platyhelminthes</taxon>
        <taxon>Monogenea</taxon>
        <taxon>Polyopisthocotylea</taxon>
        <taxon>Polystomatidea</taxon>
        <taxon>Polystomatidae</taxon>
        <taxon>Protopolystoma</taxon>
    </lineage>
</organism>
<feature type="compositionally biased region" description="Basic and acidic residues" evidence="1">
    <location>
        <begin position="51"/>
        <end position="61"/>
    </location>
</feature>
<name>A0A3S5AYC5_9PLAT</name>
<dbReference type="EMBL" id="CAAALY010094819">
    <property type="protein sequence ID" value="VEL28400.1"/>
    <property type="molecule type" value="Genomic_DNA"/>
</dbReference>
<keyword evidence="3" id="KW-1185">Reference proteome</keyword>
<reference evidence="2" key="1">
    <citation type="submission" date="2018-11" db="EMBL/GenBank/DDBJ databases">
        <authorList>
            <consortium name="Pathogen Informatics"/>
        </authorList>
    </citation>
    <scope>NUCLEOTIDE SEQUENCE</scope>
</reference>
<feature type="region of interest" description="Disordered" evidence="1">
    <location>
        <begin position="51"/>
        <end position="74"/>
    </location>
</feature>
<dbReference type="AlphaFoldDB" id="A0A3S5AYC5"/>
<dbReference type="Proteomes" id="UP000784294">
    <property type="component" value="Unassembled WGS sequence"/>
</dbReference>
<evidence type="ECO:0000313" key="3">
    <source>
        <dbReference type="Proteomes" id="UP000784294"/>
    </source>
</evidence>
<comment type="caution">
    <text evidence="2">The sequence shown here is derived from an EMBL/GenBank/DDBJ whole genome shotgun (WGS) entry which is preliminary data.</text>
</comment>
<accession>A0A3S5AYC5</accession>